<evidence type="ECO:0000313" key="2">
    <source>
        <dbReference type="Proteomes" id="UP000729913"/>
    </source>
</evidence>
<keyword evidence="2" id="KW-1185">Reference proteome</keyword>
<accession>A0A8J5RHF0</accession>
<evidence type="ECO:0000313" key="1">
    <source>
        <dbReference type="EMBL" id="KAG8039984.1"/>
    </source>
</evidence>
<organism evidence="1 2">
    <name type="scientific">Cotesia typhae</name>
    <dbReference type="NCBI Taxonomy" id="2053667"/>
    <lineage>
        <taxon>Eukaryota</taxon>
        <taxon>Metazoa</taxon>
        <taxon>Ecdysozoa</taxon>
        <taxon>Arthropoda</taxon>
        <taxon>Hexapoda</taxon>
        <taxon>Insecta</taxon>
        <taxon>Pterygota</taxon>
        <taxon>Neoptera</taxon>
        <taxon>Endopterygota</taxon>
        <taxon>Hymenoptera</taxon>
        <taxon>Apocrita</taxon>
        <taxon>Ichneumonoidea</taxon>
        <taxon>Braconidae</taxon>
        <taxon>Microgastrinae</taxon>
        <taxon>Cotesia</taxon>
    </lineage>
</organism>
<gene>
    <name evidence="1" type="ORF">G9C98_001502</name>
</gene>
<comment type="caution">
    <text evidence="1">The sequence shown here is derived from an EMBL/GenBank/DDBJ whole genome shotgun (WGS) entry which is preliminary data.</text>
</comment>
<sequence>MESFFDQERFNSHILPTIHKSIDILSMKLKTVAQRLKKGKRKRKNDLTKESDNYDDLDELKKITSKISNIENDSHIQGETSINLGKKILLDATDKKDNLNNQTASNLSESHVFHEEDNLAEENTDDSSLLMANSISYKQLIIGTLRLISYVYRSPNVAYENSDSIMKNGNIDYLLLKKIAVPLINQLFNSYHEFGNKFFFINRRKKVSKDMRTVMSHSTVAMNFLFKLIFEISPCALVSVLFMYIQNDDYAKSCCSILRDYLIPYITKFSRLRHEQLVYEMRLRQMITDKDYMQLFEILKVDIERVIYRKYPLPFNLNNNLKALHILKYHMYKRNTKSIHYYESEEAVQLMSKKGEKSSLIVFVRGMCVFIFDVLECNGEDVEDKSWAERLMLYQPYLKERCENIITVTEIHESELDSLIKRPTFIYLKTCGLGLGTFFCTFHKYERKGRRSSTITEIPRYNPSITHQNLSAKPTAHLKKNKFAIIDQL</sequence>
<protein>
    <submittedName>
        <fullName evidence="1">Uncharacterized protein</fullName>
    </submittedName>
</protein>
<dbReference type="EMBL" id="JAAOIC020000027">
    <property type="protein sequence ID" value="KAG8039984.1"/>
    <property type="molecule type" value="Genomic_DNA"/>
</dbReference>
<proteinExistence type="predicted"/>
<dbReference type="OrthoDB" id="7649689at2759"/>
<dbReference type="Proteomes" id="UP000729913">
    <property type="component" value="Unassembled WGS sequence"/>
</dbReference>
<reference evidence="1" key="2">
    <citation type="submission" date="2021-04" db="EMBL/GenBank/DDBJ databases">
        <title>Genome-wide patterns of bracovirus chromosomal integration into multiple host tissues during parasitism.</title>
        <authorList>
            <person name="Chebbi M.A.C."/>
        </authorList>
    </citation>
    <scope>NUCLEOTIDE SEQUENCE</scope>
    <source>
        <tissue evidence="1">Whole body</tissue>
    </source>
</reference>
<dbReference type="AlphaFoldDB" id="A0A8J5RHF0"/>
<reference evidence="1" key="1">
    <citation type="submission" date="2020-03" db="EMBL/GenBank/DDBJ databases">
        <authorList>
            <person name="Chebbi M.A."/>
            <person name="Drezen J.M."/>
        </authorList>
    </citation>
    <scope>NUCLEOTIDE SEQUENCE</scope>
    <source>
        <tissue evidence="1">Whole body</tissue>
    </source>
</reference>
<name>A0A8J5RHF0_9HYME</name>